<evidence type="ECO:0000256" key="2">
    <source>
        <dbReference type="ARBA" id="ARBA00023125"/>
    </source>
</evidence>
<dbReference type="SMART" id="SM00342">
    <property type="entry name" value="HTH_ARAC"/>
    <property type="match status" value="1"/>
</dbReference>
<evidence type="ECO:0000313" key="6">
    <source>
        <dbReference type="Proteomes" id="UP000282311"/>
    </source>
</evidence>
<keyword evidence="3" id="KW-0804">Transcription</keyword>
<dbReference type="GO" id="GO:0003700">
    <property type="term" value="F:DNA-binding transcription factor activity"/>
    <property type="evidence" value="ECO:0007669"/>
    <property type="project" value="InterPro"/>
</dbReference>
<dbReference type="PROSITE" id="PS00041">
    <property type="entry name" value="HTH_ARAC_FAMILY_1"/>
    <property type="match status" value="1"/>
</dbReference>
<dbReference type="InterPro" id="IPR003313">
    <property type="entry name" value="AraC-bd"/>
</dbReference>
<dbReference type="PANTHER" id="PTHR43280:SF2">
    <property type="entry name" value="HTH-TYPE TRANSCRIPTIONAL REGULATOR EXSA"/>
    <property type="match status" value="1"/>
</dbReference>
<dbReference type="Gene3D" id="2.60.120.10">
    <property type="entry name" value="Jelly Rolls"/>
    <property type="match status" value="1"/>
</dbReference>
<dbReference type="Pfam" id="PF12833">
    <property type="entry name" value="HTH_18"/>
    <property type="match status" value="1"/>
</dbReference>
<dbReference type="GO" id="GO:0043565">
    <property type="term" value="F:sequence-specific DNA binding"/>
    <property type="evidence" value="ECO:0007669"/>
    <property type="project" value="InterPro"/>
</dbReference>
<dbReference type="InterPro" id="IPR009057">
    <property type="entry name" value="Homeodomain-like_sf"/>
</dbReference>
<proteinExistence type="predicted"/>
<feature type="domain" description="HTH araC/xylS-type" evidence="4">
    <location>
        <begin position="193"/>
        <end position="292"/>
    </location>
</feature>
<dbReference type="InterPro" id="IPR020449">
    <property type="entry name" value="Tscrpt_reg_AraC-type_HTH"/>
</dbReference>
<gene>
    <name evidence="5" type="ORF">D7M11_23595</name>
</gene>
<dbReference type="SUPFAM" id="SSF51215">
    <property type="entry name" value="Regulatory protein AraC"/>
    <property type="match status" value="1"/>
</dbReference>
<dbReference type="AlphaFoldDB" id="A0A3B0BZ37"/>
<dbReference type="SUPFAM" id="SSF46689">
    <property type="entry name" value="Homeodomain-like"/>
    <property type="match status" value="1"/>
</dbReference>
<reference evidence="5 6" key="1">
    <citation type="journal article" date="2007" name="Int. J. Syst. Evol. Microbiol.">
        <title>Paenibacillus ginsengarvi sp. nov., isolated from soil from ginseng cultivation.</title>
        <authorList>
            <person name="Yoon M.H."/>
            <person name="Ten L.N."/>
            <person name="Im W.T."/>
        </authorList>
    </citation>
    <scope>NUCLEOTIDE SEQUENCE [LARGE SCALE GENOMIC DNA]</scope>
    <source>
        <strain evidence="5 6">KCTC 13059</strain>
    </source>
</reference>
<dbReference type="InterPro" id="IPR037923">
    <property type="entry name" value="HTH-like"/>
</dbReference>
<dbReference type="Proteomes" id="UP000282311">
    <property type="component" value="Unassembled WGS sequence"/>
</dbReference>
<dbReference type="PANTHER" id="PTHR43280">
    <property type="entry name" value="ARAC-FAMILY TRANSCRIPTIONAL REGULATOR"/>
    <property type="match status" value="1"/>
</dbReference>
<organism evidence="5 6">
    <name type="scientific">Paenibacillus ginsengarvi</name>
    <dbReference type="NCBI Taxonomy" id="400777"/>
    <lineage>
        <taxon>Bacteria</taxon>
        <taxon>Bacillati</taxon>
        <taxon>Bacillota</taxon>
        <taxon>Bacilli</taxon>
        <taxon>Bacillales</taxon>
        <taxon>Paenibacillaceae</taxon>
        <taxon>Paenibacillus</taxon>
    </lineage>
</organism>
<evidence type="ECO:0000313" key="5">
    <source>
        <dbReference type="EMBL" id="RKN78292.1"/>
    </source>
</evidence>
<dbReference type="EMBL" id="RBAH01000019">
    <property type="protein sequence ID" value="RKN78292.1"/>
    <property type="molecule type" value="Genomic_DNA"/>
</dbReference>
<keyword evidence="2" id="KW-0238">DNA-binding</keyword>
<keyword evidence="6" id="KW-1185">Reference proteome</keyword>
<dbReference type="PROSITE" id="PS01124">
    <property type="entry name" value="HTH_ARAC_FAMILY_2"/>
    <property type="match status" value="1"/>
</dbReference>
<protein>
    <submittedName>
        <fullName evidence="5">AraC family transcriptional regulator</fullName>
    </submittedName>
</protein>
<sequence>MCMTTFPFFWEDHLRLVSFRKGGLPLFIRHYHNAIGYPNHHHEFVEISLITRGHGTEIINGVRHPLQPGSICLLLPYHLHALEFDENQSDGLHKISVMFDMQLLFQTDFAEVGRWIVQLSDNMTPFYELAPAAYEEIAAALTALNNEYYADPEPMGKQGFMRLQLLVAIYLYFRHHPGFASMEQPSPAQPTEWDYVKYVHTHFLEEQLSLENVAQHFGVNVCVFRHTFKRLVGKNFLEYLHLLRVRRATGLLSTTNMSVVEIAYEVGFSSLRSFIRVFKEITGMSASDYRKQHTCVDE</sequence>
<dbReference type="InterPro" id="IPR018062">
    <property type="entry name" value="HTH_AraC-typ_CS"/>
</dbReference>
<dbReference type="InterPro" id="IPR014710">
    <property type="entry name" value="RmlC-like_jellyroll"/>
</dbReference>
<name>A0A3B0BZ37_9BACL</name>
<comment type="caution">
    <text evidence="5">The sequence shown here is derived from an EMBL/GenBank/DDBJ whole genome shotgun (WGS) entry which is preliminary data.</text>
</comment>
<accession>A0A3B0BZ37</accession>
<dbReference type="Pfam" id="PF02311">
    <property type="entry name" value="AraC_binding"/>
    <property type="match status" value="1"/>
</dbReference>
<dbReference type="InterPro" id="IPR018060">
    <property type="entry name" value="HTH_AraC"/>
</dbReference>
<evidence type="ECO:0000256" key="3">
    <source>
        <dbReference type="ARBA" id="ARBA00023163"/>
    </source>
</evidence>
<dbReference type="PRINTS" id="PR00032">
    <property type="entry name" value="HTHARAC"/>
</dbReference>
<evidence type="ECO:0000259" key="4">
    <source>
        <dbReference type="PROSITE" id="PS01124"/>
    </source>
</evidence>
<evidence type="ECO:0000256" key="1">
    <source>
        <dbReference type="ARBA" id="ARBA00023015"/>
    </source>
</evidence>
<keyword evidence="1" id="KW-0805">Transcription regulation</keyword>
<dbReference type="Gene3D" id="1.10.10.60">
    <property type="entry name" value="Homeodomain-like"/>
    <property type="match status" value="2"/>
</dbReference>